<dbReference type="GO" id="GO:0004175">
    <property type="term" value="F:endopeptidase activity"/>
    <property type="evidence" value="ECO:0007669"/>
    <property type="project" value="UniProtKB-ARBA"/>
</dbReference>
<name>H5UMM2_9MICO</name>
<dbReference type="AlphaFoldDB" id="H5UMM2"/>
<dbReference type="InterPro" id="IPR003675">
    <property type="entry name" value="Rce1/LyrA-like_dom"/>
</dbReference>
<evidence type="ECO:0000313" key="4">
    <source>
        <dbReference type="EMBL" id="GAB46980.1"/>
    </source>
</evidence>
<proteinExistence type="predicted"/>
<accession>H5UMM2</accession>
<keyword evidence="2" id="KW-1133">Transmembrane helix</keyword>
<keyword evidence="5" id="KW-1185">Reference proteome</keyword>
<dbReference type="Pfam" id="PF02517">
    <property type="entry name" value="Rce1-like"/>
    <property type="match status" value="1"/>
</dbReference>
<reference evidence="4 5" key="1">
    <citation type="submission" date="2012-02" db="EMBL/GenBank/DDBJ databases">
        <title>Whole genome shotgun sequence of Mobilicoccus pelagius NBRC 104925.</title>
        <authorList>
            <person name="Yoshida Y."/>
            <person name="Hosoyama A."/>
            <person name="Tsuchikane K."/>
            <person name="Katsumata H."/>
            <person name="Yamazaki S."/>
            <person name="Fujita N."/>
        </authorList>
    </citation>
    <scope>NUCLEOTIDE SEQUENCE [LARGE SCALE GENOMIC DNA]</scope>
    <source>
        <strain evidence="4 5">NBRC 104925</strain>
    </source>
</reference>
<gene>
    <name evidence="4" type="ORF">MOPEL_003_00030</name>
</gene>
<dbReference type="STRING" id="1089455.MOPEL_003_00030"/>
<feature type="compositionally biased region" description="Basic and acidic residues" evidence="1">
    <location>
        <begin position="20"/>
        <end position="35"/>
    </location>
</feature>
<feature type="transmembrane region" description="Helical" evidence="2">
    <location>
        <begin position="253"/>
        <end position="273"/>
    </location>
</feature>
<feature type="transmembrane region" description="Helical" evidence="2">
    <location>
        <begin position="228"/>
        <end position="246"/>
    </location>
</feature>
<dbReference type="RefSeq" id="WP_009480878.1">
    <property type="nucleotide sequence ID" value="NZ_BAFE01000003.1"/>
</dbReference>
<evidence type="ECO:0000259" key="3">
    <source>
        <dbReference type="Pfam" id="PF02517"/>
    </source>
</evidence>
<feature type="transmembrane region" description="Helical" evidence="2">
    <location>
        <begin position="160"/>
        <end position="178"/>
    </location>
</feature>
<comment type="caution">
    <text evidence="4">The sequence shown here is derived from an EMBL/GenBank/DDBJ whole genome shotgun (WGS) entry which is preliminary data.</text>
</comment>
<feature type="transmembrane region" description="Helical" evidence="2">
    <location>
        <begin position="199"/>
        <end position="216"/>
    </location>
</feature>
<feature type="transmembrane region" description="Helical" evidence="2">
    <location>
        <begin position="77"/>
        <end position="99"/>
    </location>
</feature>
<evidence type="ECO:0000313" key="5">
    <source>
        <dbReference type="Proteomes" id="UP000004367"/>
    </source>
</evidence>
<dbReference type="PANTHER" id="PTHR39430">
    <property type="entry name" value="MEMBRANE-ASSOCIATED PROTEASE-RELATED"/>
    <property type="match status" value="1"/>
</dbReference>
<organism evidence="4 5">
    <name type="scientific">Mobilicoccus pelagius NBRC 104925</name>
    <dbReference type="NCBI Taxonomy" id="1089455"/>
    <lineage>
        <taxon>Bacteria</taxon>
        <taxon>Bacillati</taxon>
        <taxon>Actinomycetota</taxon>
        <taxon>Actinomycetes</taxon>
        <taxon>Micrococcales</taxon>
        <taxon>Dermatophilaceae</taxon>
        <taxon>Mobilicoccus</taxon>
    </lineage>
</organism>
<evidence type="ECO:0000256" key="2">
    <source>
        <dbReference type="SAM" id="Phobius"/>
    </source>
</evidence>
<protein>
    <recommendedName>
        <fullName evidence="3">CAAX prenyl protease 2/Lysostaphin resistance protein A-like domain-containing protein</fullName>
    </recommendedName>
</protein>
<feature type="transmembrane region" description="Helical" evidence="2">
    <location>
        <begin position="279"/>
        <end position="297"/>
    </location>
</feature>
<feature type="region of interest" description="Disordered" evidence="1">
    <location>
        <begin position="1"/>
        <end position="35"/>
    </location>
</feature>
<dbReference type="GO" id="GO:0080120">
    <property type="term" value="P:CAAX-box protein maturation"/>
    <property type="evidence" value="ECO:0007669"/>
    <property type="project" value="UniProtKB-ARBA"/>
</dbReference>
<keyword evidence="2" id="KW-0812">Transmembrane</keyword>
<feature type="transmembrane region" description="Helical" evidence="2">
    <location>
        <begin position="42"/>
        <end position="65"/>
    </location>
</feature>
<keyword evidence="2" id="KW-0472">Membrane</keyword>
<dbReference type="EMBL" id="BAFE01000003">
    <property type="protein sequence ID" value="GAB46980.1"/>
    <property type="molecule type" value="Genomic_DNA"/>
</dbReference>
<evidence type="ECO:0000256" key="1">
    <source>
        <dbReference type="SAM" id="MobiDB-lite"/>
    </source>
</evidence>
<feature type="domain" description="CAAX prenyl protease 2/Lysostaphin resistance protein A-like" evidence="3">
    <location>
        <begin position="168"/>
        <end position="262"/>
    </location>
</feature>
<dbReference type="OrthoDB" id="4424461at2"/>
<dbReference type="eggNOG" id="COG1266">
    <property type="taxonomic scope" value="Bacteria"/>
</dbReference>
<sequence>MTSHDTDTASTSATTLGDVPRGEVRVGPESEADRPPRRLPGWARVVLAVVALFAASSSPAVLALVPDVDARLDAWPLPAGVAVIVTVYTLPTLVAWLLVRALMRWVDRRPMGETGWAWTHRSARALLLGMAVIVVLVVVTGLLVEAVAPTRPIDPQALTGGWPLWAVIVVALARAFLLQGIPEELIWRGYVMQTLRTPPVVSAYVSAGVFALLHLSSQGGQENAVERVLYLAVPFGFGLLAGALVLRTGSLCAAIGVHGGFHVAVTILTLWCGVGNGPALWVAWGVVTTLAAAWLLHRPARCEPVSRFSNFEVVEGRPSKW</sequence>
<dbReference type="Proteomes" id="UP000004367">
    <property type="component" value="Unassembled WGS sequence"/>
</dbReference>
<dbReference type="PANTHER" id="PTHR39430:SF1">
    <property type="entry name" value="PROTEASE"/>
    <property type="match status" value="1"/>
</dbReference>
<feature type="transmembrane region" description="Helical" evidence="2">
    <location>
        <begin position="125"/>
        <end position="148"/>
    </location>
</feature>